<dbReference type="eggNOG" id="KOG1644">
    <property type="taxonomic scope" value="Eukaryota"/>
</dbReference>
<evidence type="ECO:0000256" key="3">
    <source>
        <dbReference type="ARBA" id="ARBA00022737"/>
    </source>
</evidence>
<keyword evidence="4" id="KW-0539">Nucleus</keyword>
<dbReference type="InterPro" id="IPR001611">
    <property type="entry name" value="Leu-rich_rpt"/>
</dbReference>
<dbReference type="Proteomes" id="UP000002173">
    <property type="component" value="Unassembled WGS sequence"/>
</dbReference>
<name>A7AR14_BABBO</name>
<accession>A7AR14</accession>
<evidence type="ECO:0000256" key="4">
    <source>
        <dbReference type="ARBA" id="ARBA00023242"/>
    </source>
</evidence>
<keyword evidence="6" id="KW-0687">Ribonucleoprotein</keyword>
<dbReference type="GO" id="GO:0030620">
    <property type="term" value="F:U2 snRNA binding"/>
    <property type="evidence" value="ECO:0007669"/>
    <property type="project" value="InterPro"/>
</dbReference>
<evidence type="ECO:0000256" key="5">
    <source>
        <dbReference type="ARBA" id="ARBA00024196"/>
    </source>
</evidence>
<dbReference type="EMBL" id="AAXT01000002">
    <property type="protein sequence ID" value="EDO06983.1"/>
    <property type="molecule type" value="Genomic_DNA"/>
</dbReference>
<comment type="similarity">
    <text evidence="5">Belongs to the U2 small nuclear ribonucleoprotein A family.</text>
</comment>
<dbReference type="InterPro" id="IPR032675">
    <property type="entry name" value="LRR_dom_sf"/>
</dbReference>
<reference evidence="6 7" key="1">
    <citation type="journal article" date="2007" name="PLoS Pathog.">
        <title>Genome sequence of Babesia bovis and comparative analysis of apicomplexan hemoprotozoa.</title>
        <authorList>
            <person name="Brayton K.A."/>
            <person name="Lau A.O.T."/>
            <person name="Herndon D.R."/>
            <person name="Hannick L."/>
            <person name="Kappmeyer L.S."/>
            <person name="Berens S.J."/>
            <person name="Bidwell S.L."/>
            <person name="Brown W.C."/>
            <person name="Crabtree J."/>
            <person name="Fadrosh D."/>
            <person name="Feldblum T."/>
            <person name="Forberger H.A."/>
            <person name="Haas B.J."/>
            <person name="Howell J.M."/>
            <person name="Khouri H."/>
            <person name="Koo H."/>
            <person name="Mann D.J."/>
            <person name="Norimine J."/>
            <person name="Paulsen I.T."/>
            <person name="Radune D."/>
            <person name="Ren Q."/>
            <person name="Smith R.K. Jr."/>
            <person name="Suarez C.E."/>
            <person name="White O."/>
            <person name="Wortman J.R."/>
            <person name="Knowles D.P. Jr."/>
            <person name="McElwain T.F."/>
            <person name="Nene V.M."/>
        </authorList>
    </citation>
    <scope>NUCLEOTIDE SEQUENCE [LARGE SCALE GENOMIC DNA]</scope>
    <source>
        <strain evidence="6">T2Bo</strain>
    </source>
</reference>
<comment type="caution">
    <text evidence="6">The sequence shown here is derived from an EMBL/GenBank/DDBJ whole genome shotgun (WGS) entry which is preliminary data.</text>
</comment>
<evidence type="ECO:0000256" key="2">
    <source>
        <dbReference type="ARBA" id="ARBA00022614"/>
    </source>
</evidence>
<evidence type="ECO:0000313" key="6">
    <source>
        <dbReference type="EMBL" id="EDO06983.1"/>
    </source>
</evidence>
<dbReference type="RefSeq" id="XP_001610551.1">
    <property type="nucleotide sequence ID" value="XM_001610501.1"/>
</dbReference>
<dbReference type="OMA" id="PNYREYM"/>
<dbReference type="Pfam" id="PF14580">
    <property type="entry name" value="LRR_9"/>
    <property type="match status" value="1"/>
</dbReference>
<dbReference type="InParanoid" id="A7AR14"/>
<dbReference type="GO" id="GO:0000398">
    <property type="term" value="P:mRNA splicing, via spliceosome"/>
    <property type="evidence" value="ECO:0007669"/>
    <property type="project" value="InterPro"/>
</dbReference>
<gene>
    <name evidence="6" type="ORF">BBOV_IV006230</name>
</gene>
<dbReference type="GO" id="GO:0005634">
    <property type="term" value="C:nucleus"/>
    <property type="evidence" value="ECO:0007669"/>
    <property type="project" value="UniProtKB-SubCell"/>
</dbReference>
<dbReference type="VEuPathDB" id="PiroplasmaDB:BBOV_IV006230"/>
<keyword evidence="7" id="KW-1185">Reference proteome</keyword>
<dbReference type="FunCoup" id="A7AR14">
    <property type="interactions" value="593"/>
</dbReference>
<evidence type="ECO:0000313" key="7">
    <source>
        <dbReference type="Proteomes" id="UP000002173"/>
    </source>
</evidence>
<dbReference type="InterPro" id="IPR044640">
    <property type="entry name" value="RU2A"/>
</dbReference>
<dbReference type="GO" id="GO:1990904">
    <property type="term" value="C:ribonucleoprotein complex"/>
    <property type="evidence" value="ECO:0007669"/>
    <property type="project" value="UniProtKB-KW"/>
</dbReference>
<dbReference type="KEGG" id="bbo:BBOV_IV006230"/>
<dbReference type="Gene3D" id="3.80.10.10">
    <property type="entry name" value="Ribonuclease Inhibitor"/>
    <property type="match status" value="1"/>
</dbReference>
<dbReference type="STRING" id="5865.A7AR14"/>
<sequence length="221" mass="24964">MELKLEHIYQGRQSLSPSGDRTISMRDLRVTTIANLGATRDGYDCIDISNNEIRKLENFPLLPRLRTLIVAGNRISKISEDFATSLPNLTSLVLTGNNITHLKDISPIFSATKLERLSLLNNPVTALPNFRYYVLYRLPLLRFLNFSKVTNKEREMAASFFRTADGISMLRELGYEFQDSDALNMGQDSITPVLDKTNNVSSLLQIEERLLDSMSEMPSAT</sequence>
<dbReference type="AlphaFoldDB" id="A7AR14"/>
<reference evidence="7" key="2">
    <citation type="journal article" date="2020" name="Data Brief">
        <title>Transcriptome dataset of Babesia bovis life stages within vertebrate and invertebrate hosts.</title>
        <authorList>
            <person name="Ueti M.W."/>
            <person name="Johnson W.C."/>
            <person name="Kappmeyer L.S."/>
            <person name="Herndon D.R."/>
            <person name="Mousel M.R."/>
            <person name="Reif K.E."/>
            <person name="Taus N.S."/>
            <person name="Ifeonu O.O."/>
            <person name="Silva J.C."/>
            <person name="Suarez C.E."/>
            <person name="Brayton K.A."/>
        </authorList>
    </citation>
    <scope>NUCLEOTIDE SEQUENCE [LARGE SCALE GENOMIC DNA]</scope>
</reference>
<protein>
    <submittedName>
        <fullName evidence="6">U2 small nuclear ribonucleoprotein A', putative</fullName>
    </submittedName>
</protein>
<keyword evidence="3" id="KW-0677">Repeat</keyword>
<evidence type="ECO:0000256" key="1">
    <source>
        <dbReference type="ARBA" id="ARBA00004123"/>
    </source>
</evidence>
<reference evidence="7" key="3">
    <citation type="journal article" date="2021" name="Int. J. Parasitol.">
        <title>Comparative analysis of gene expression between Babesia bovis blood stages and kinetes allowed by improved genome annotation.</title>
        <authorList>
            <person name="Ueti M.W."/>
            <person name="Johnson W.C."/>
            <person name="Kappmeyer L.S."/>
            <person name="Herndon D.R."/>
            <person name="Mousel M.R."/>
            <person name="Reif K.E."/>
            <person name="Taus N.S."/>
            <person name="Ifeonu O.O."/>
            <person name="Silva J.C."/>
            <person name="Suarez C.E."/>
            <person name="Brayton K.A."/>
        </authorList>
    </citation>
    <scope>NUCLEOTIDE SEQUENCE [LARGE SCALE GENOMIC DNA]</scope>
</reference>
<keyword evidence="2" id="KW-0433">Leucine-rich repeat</keyword>
<comment type="subcellular location">
    <subcellularLocation>
        <location evidence="1">Nucleus</location>
    </subcellularLocation>
</comment>
<organism evidence="6 7">
    <name type="scientific">Babesia bovis</name>
    <dbReference type="NCBI Taxonomy" id="5865"/>
    <lineage>
        <taxon>Eukaryota</taxon>
        <taxon>Sar</taxon>
        <taxon>Alveolata</taxon>
        <taxon>Apicomplexa</taxon>
        <taxon>Aconoidasida</taxon>
        <taxon>Piroplasmida</taxon>
        <taxon>Babesiidae</taxon>
        <taxon>Babesia</taxon>
    </lineage>
</organism>
<dbReference type="PANTHER" id="PTHR10552:SF6">
    <property type="entry name" value="U2 SMALL NUCLEAR RIBONUCLEOPROTEIN A"/>
    <property type="match status" value="1"/>
</dbReference>
<proteinExistence type="inferred from homology"/>
<dbReference type="SUPFAM" id="SSF52058">
    <property type="entry name" value="L domain-like"/>
    <property type="match status" value="1"/>
</dbReference>
<dbReference type="PANTHER" id="PTHR10552">
    <property type="entry name" value="U2 SMALL NUCLEAR RIBONUCLEOPROTEIN A"/>
    <property type="match status" value="1"/>
</dbReference>
<dbReference type="PROSITE" id="PS51450">
    <property type="entry name" value="LRR"/>
    <property type="match status" value="1"/>
</dbReference>
<dbReference type="GeneID" id="5478785"/>